<keyword evidence="1" id="KW-0732">Signal</keyword>
<name>A0A933KX99_9HYPH</name>
<dbReference type="EMBL" id="JACRAF010000004">
    <property type="protein sequence ID" value="MBI4920319.1"/>
    <property type="molecule type" value="Genomic_DNA"/>
</dbReference>
<gene>
    <name evidence="2" type="ORF">HY834_01095</name>
</gene>
<evidence type="ECO:0000256" key="1">
    <source>
        <dbReference type="SAM" id="SignalP"/>
    </source>
</evidence>
<protein>
    <submittedName>
        <fullName evidence="2">Uncharacterized protein</fullName>
    </submittedName>
</protein>
<evidence type="ECO:0000313" key="2">
    <source>
        <dbReference type="EMBL" id="MBI4920319.1"/>
    </source>
</evidence>
<comment type="caution">
    <text evidence="2">The sequence shown here is derived from an EMBL/GenBank/DDBJ whole genome shotgun (WGS) entry which is preliminary data.</text>
</comment>
<feature type="signal peptide" evidence="1">
    <location>
        <begin position="1"/>
        <end position="23"/>
    </location>
</feature>
<sequence length="125" mass="13455">MTTLHRFVTSLVLAALATTPAFAGGFAVPIDRAVVSGAVIQPERCDHGAALAALGNQGMMLISELPRTPEAYRFDVGYKRTALGVMVYVNSCAVRIVAKAQYTRPWCEYLPGAVANCFQEFAQSQ</sequence>
<dbReference type="Proteomes" id="UP000782610">
    <property type="component" value="Unassembled WGS sequence"/>
</dbReference>
<accession>A0A933KX99</accession>
<proteinExistence type="predicted"/>
<organism evidence="2 3">
    <name type="scientific">Devosia nanyangense</name>
    <dbReference type="NCBI Taxonomy" id="1228055"/>
    <lineage>
        <taxon>Bacteria</taxon>
        <taxon>Pseudomonadati</taxon>
        <taxon>Pseudomonadota</taxon>
        <taxon>Alphaproteobacteria</taxon>
        <taxon>Hyphomicrobiales</taxon>
        <taxon>Devosiaceae</taxon>
        <taxon>Devosia</taxon>
    </lineage>
</organism>
<feature type="chain" id="PRO_5037956750" evidence="1">
    <location>
        <begin position="24"/>
        <end position="125"/>
    </location>
</feature>
<reference evidence="2" key="1">
    <citation type="submission" date="2020-07" db="EMBL/GenBank/DDBJ databases">
        <title>Huge and variable diversity of episymbiotic CPR bacteria and DPANN archaea in groundwater ecosystems.</title>
        <authorList>
            <person name="He C.Y."/>
            <person name="Keren R."/>
            <person name="Whittaker M."/>
            <person name="Farag I.F."/>
            <person name="Doudna J."/>
            <person name="Cate J.H.D."/>
            <person name="Banfield J.F."/>
        </authorList>
    </citation>
    <scope>NUCLEOTIDE SEQUENCE</scope>
    <source>
        <strain evidence="2">NC_groundwater_1586_Pr3_B-0.1um_66_15</strain>
    </source>
</reference>
<dbReference type="AlphaFoldDB" id="A0A933KX99"/>
<evidence type="ECO:0000313" key="3">
    <source>
        <dbReference type="Proteomes" id="UP000782610"/>
    </source>
</evidence>